<dbReference type="InterPro" id="IPR009057">
    <property type="entry name" value="Homeodomain-like_sf"/>
</dbReference>
<dbReference type="EMBL" id="BGPR01000141">
    <property type="protein sequence ID" value="GBL98682.1"/>
    <property type="molecule type" value="Genomic_DNA"/>
</dbReference>
<evidence type="ECO:0008006" key="4">
    <source>
        <dbReference type="Google" id="ProtNLM"/>
    </source>
</evidence>
<evidence type="ECO:0000313" key="2">
    <source>
        <dbReference type="EMBL" id="GBL98682.1"/>
    </source>
</evidence>
<proteinExistence type="predicted"/>
<dbReference type="AlphaFoldDB" id="A0A4Y2C2P7"/>
<name>A0A4Y2C2P7_ARAVE</name>
<comment type="subcellular location">
    <subcellularLocation>
        <location evidence="1">Nucleus</location>
    </subcellularLocation>
</comment>
<dbReference type="GO" id="GO:0005634">
    <property type="term" value="C:nucleus"/>
    <property type="evidence" value="ECO:0007669"/>
    <property type="project" value="UniProtKB-SubCell"/>
</dbReference>
<evidence type="ECO:0000313" key="3">
    <source>
        <dbReference type="Proteomes" id="UP000499080"/>
    </source>
</evidence>
<evidence type="ECO:0000256" key="1">
    <source>
        <dbReference type="ARBA" id="ARBA00004123"/>
    </source>
</evidence>
<organism evidence="2 3">
    <name type="scientific">Araneus ventricosus</name>
    <name type="common">Orbweaver spider</name>
    <name type="synonym">Epeira ventricosa</name>
    <dbReference type="NCBI Taxonomy" id="182803"/>
    <lineage>
        <taxon>Eukaryota</taxon>
        <taxon>Metazoa</taxon>
        <taxon>Ecdysozoa</taxon>
        <taxon>Arthropoda</taxon>
        <taxon>Chelicerata</taxon>
        <taxon>Arachnida</taxon>
        <taxon>Araneae</taxon>
        <taxon>Araneomorphae</taxon>
        <taxon>Entelegynae</taxon>
        <taxon>Araneoidea</taxon>
        <taxon>Araneidae</taxon>
        <taxon>Araneus</taxon>
    </lineage>
</organism>
<protein>
    <recommendedName>
        <fullName evidence="4">HTH psq-type domain-containing protein</fullName>
    </recommendedName>
</protein>
<dbReference type="SUPFAM" id="SSF46689">
    <property type="entry name" value="Homeodomain-like"/>
    <property type="match status" value="1"/>
</dbReference>
<accession>A0A4Y2C2P7</accession>
<reference evidence="2 3" key="1">
    <citation type="journal article" date="2019" name="Sci. Rep.">
        <title>Orb-weaving spider Araneus ventricosus genome elucidates the spidroin gene catalogue.</title>
        <authorList>
            <person name="Kono N."/>
            <person name="Nakamura H."/>
            <person name="Ohtoshi R."/>
            <person name="Moran D.A.P."/>
            <person name="Shinohara A."/>
            <person name="Yoshida Y."/>
            <person name="Fujiwara M."/>
            <person name="Mori M."/>
            <person name="Tomita M."/>
            <person name="Arakawa K."/>
        </authorList>
    </citation>
    <scope>NUCLEOTIDE SEQUENCE [LARGE SCALE GENOMIC DNA]</scope>
</reference>
<keyword evidence="3" id="KW-1185">Reference proteome</keyword>
<sequence>MPIYLSPPSPLLTEILFYCLPLPLTPFVSKTICLHRLIGYFLSDSEVLALPKCRSFIYAMEPTERKRVLLTVEQKFQIASRIEAGETLTKLSKEFDVGDLTFGDMRRDSEKMKIFM</sequence>
<gene>
    <name evidence="2" type="ORF">AVEN_19725_1</name>
</gene>
<comment type="caution">
    <text evidence="2">The sequence shown here is derived from an EMBL/GenBank/DDBJ whole genome shotgun (WGS) entry which is preliminary data.</text>
</comment>
<dbReference type="Proteomes" id="UP000499080">
    <property type="component" value="Unassembled WGS sequence"/>
</dbReference>
<dbReference type="OrthoDB" id="361972at2759"/>